<evidence type="ECO:0000313" key="3">
    <source>
        <dbReference type="Proteomes" id="UP000177594"/>
    </source>
</evidence>
<dbReference type="InterPro" id="IPR050194">
    <property type="entry name" value="Glycosyltransferase_grp1"/>
</dbReference>
<reference evidence="2 3" key="1">
    <citation type="journal article" date="2016" name="Nat. Commun.">
        <title>Thousands of microbial genomes shed light on interconnected biogeochemical processes in an aquifer system.</title>
        <authorList>
            <person name="Anantharaman K."/>
            <person name="Brown C.T."/>
            <person name="Hug L.A."/>
            <person name="Sharon I."/>
            <person name="Castelle C.J."/>
            <person name="Probst A.J."/>
            <person name="Thomas B.C."/>
            <person name="Singh A."/>
            <person name="Wilkins M.J."/>
            <person name="Karaoz U."/>
            <person name="Brodie E.L."/>
            <person name="Williams K.H."/>
            <person name="Hubbard S.S."/>
            <person name="Banfield J.F."/>
        </authorList>
    </citation>
    <scope>NUCLEOTIDE SEQUENCE [LARGE SCALE GENOMIC DNA]</scope>
</reference>
<sequence>MNFEFMIFIVGYPYIGERHKRVFNFFKKKDDLVFILPEVWKMKNGKVVIRAELGGELKIVPAKTNFFHSHYPIIRGHLKGWMPAIKNILKKMAKSGDVLYTVSEPNLFGTYLNGKIADKLKLKHVIFTWQNVAYRERLSGLKLKATELLIRKNIALSRGIILGNSRALDVIRPYMPDQFPCLVSPVSGIDTKQFKPGASSDFRAQYGLENKTVVLFVGALDYRKGIFKLVDVFAEAGKQENSLHLFMIGSGPLDEELKKYVVERDMSESVTILPWIDNKDLPGYFSSSDIFIYPSQRYGGWEEQFGYSIAEASSSGLPVISTRTGSIEDLIVEDQTGMLVEPDDSAGMISAMLKLARDPVLRKSMGEAGREFIKNNFSHEIIAGKLENFLRAL</sequence>
<dbReference type="CDD" id="cd03801">
    <property type="entry name" value="GT4_PimA-like"/>
    <property type="match status" value="1"/>
</dbReference>
<feature type="domain" description="Glycosyl transferase family 1" evidence="1">
    <location>
        <begin position="202"/>
        <end position="371"/>
    </location>
</feature>
<dbReference type="AlphaFoldDB" id="A0A1F8EFC0"/>
<evidence type="ECO:0000313" key="2">
    <source>
        <dbReference type="EMBL" id="OGM99546.1"/>
    </source>
</evidence>
<evidence type="ECO:0000259" key="1">
    <source>
        <dbReference type="Pfam" id="PF00534"/>
    </source>
</evidence>
<dbReference type="EMBL" id="MGIZ01000016">
    <property type="protein sequence ID" value="OGM99546.1"/>
    <property type="molecule type" value="Genomic_DNA"/>
</dbReference>
<name>A0A1F8EFC0_9BACT</name>
<accession>A0A1F8EFC0</accession>
<dbReference type="InterPro" id="IPR001296">
    <property type="entry name" value="Glyco_trans_1"/>
</dbReference>
<dbReference type="PANTHER" id="PTHR45947">
    <property type="entry name" value="SULFOQUINOVOSYL TRANSFERASE SQD2"/>
    <property type="match status" value="1"/>
</dbReference>
<gene>
    <name evidence="2" type="ORF">A2817_01160</name>
</gene>
<dbReference type="SUPFAM" id="SSF53756">
    <property type="entry name" value="UDP-Glycosyltransferase/glycogen phosphorylase"/>
    <property type="match status" value="1"/>
</dbReference>
<dbReference type="Pfam" id="PF00534">
    <property type="entry name" value="Glycos_transf_1"/>
    <property type="match status" value="1"/>
</dbReference>
<proteinExistence type="predicted"/>
<protein>
    <recommendedName>
        <fullName evidence="1">Glycosyl transferase family 1 domain-containing protein</fullName>
    </recommendedName>
</protein>
<dbReference type="GO" id="GO:0016758">
    <property type="term" value="F:hexosyltransferase activity"/>
    <property type="evidence" value="ECO:0007669"/>
    <property type="project" value="TreeGrafter"/>
</dbReference>
<dbReference type="PANTHER" id="PTHR45947:SF3">
    <property type="entry name" value="SULFOQUINOVOSYL TRANSFERASE SQD2"/>
    <property type="match status" value="1"/>
</dbReference>
<organism evidence="2 3">
    <name type="scientific">Candidatus Yanofskybacteria bacterium RIFCSPHIGHO2_01_FULL_39_8b</name>
    <dbReference type="NCBI Taxonomy" id="1802659"/>
    <lineage>
        <taxon>Bacteria</taxon>
        <taxon>Candidatus Yanofskyibacteriota</taxon>
    </lineage>
</organism>
<dbReference type="Gene3D" id="3.40.50.2000">
    <property type="entry name" value="Glycogen Phosphorylase B"/>
    <property type="match status" value="2"/>
</dbReference>
<comment type="caution">
    <text evidence="2">The sequence shown here is derived from an EMBL/GenBank/DDBJ whole genome shotgun (WGS) entry which is preliminary data.</text>
</comment>
<dbReference type="Proteomes" id="UP000177594">
    <property type="component" value="Unassembled WGS sequence"/>
</dbReference>